<dbReference type="AlphaFoldDB" id="A0A0K2SXP8"/>
<dbReference type="EMBL" id="HACA01000929">
    <property type="protein sequence ID" value="CDW18290.1"/>
    <property type="molecule type" value="Transcribed_RNA"/>
</dbReference>
<evidence type="ECO:0000313" key="1">
    <source>
        <dbReference type="EMBL" id="CDW18290.1"/>
    </source>
</evidence>
<protein>
    <submittedName>
        <fullName evidence="1">Uncharacterized protein</fullName>
    </submittedName>
</protein>
<reference evidence="1" key="1">
    <citation type="submission" date="2014-05" db="EMBL/GenBank/DDBJ databases">
        <authorList>
            <person name="Chronopoulou M."/>
        </authorList>
    </citation>
    <scope>NUCLEOTIDE SEQUENCE</scope>
    <source>
        <tissue evidence="1">Whole organism</tissue>
    </source>
</reference>
<accession>A0A0K2SXP8</accession>
<organism evidence="1">
    <name type="scientific">Lepeophtheirus salmonis</name>
    <name type="common">Salmon louse</name>
    <name type="synonym">Caligus salmonis</name>
    <dbReference type="NCBI Taxonomy" id="72036"/>
    <lineage>
        <taxon>Eukaryota</taxon>
        <taxon>Metazoa</taxon>
        <taxon>Ecdysozoa</taxon>
        <taxon>Arthropoda</taxon>
        <taxon>Crustacea</taxon>
        <taxon>Multicrustacea</taxon>
        <taxon>Hexanauplia</taxon>
        <taxon>Copepoda</taxon>
        <taxon>Siphonostomatoida</taxon>
        <taxon>Caligidae</taxon>
        <taxon>Lepeophtheirus</taxon>
    </lineage>
</organism>
<proteinExistence type="predicted"/>
<name>A0A0K2SXP8_LEPSM</name>
<sequence>MFFKVAYSYPDPNSEDTAAESKFKNYKSVLRALNFKYEVTGDPSNIPQIIPVD</sequence>